<comment type="caution">
    <text evidence="8">The sequence shown here is derived from an EMBL/GenBank/DDBJ whole genome shotgun (WGS) entry which is preliminary data.</text>
</comment>
<keyword evidence="9" id="KW-1185">Reference proteome</keyword>
<dbReference type="Pfam" id="PF04357">
    <property type="entry name" value="TamB"/>
    <property type="match status" value="1"/>
</dbReference>
<evidence type="ECO:0000259" key="7">
    <source>
        <dbReference type="Pfam" id="PF04357"/>
    </source>
</evidence>
<evidence type="ECO:0000256" key="3">
    <source>
        <dbReference type="ARBA" id="ARBA00022989"/>
    </source>
</evidence>
<comment type="subcellular location">
    <subcellularLocation>
        <location evidence="1">Membrane</location>
        <topology evidence="1">Single-pass membrane protein</topology>
    </subcellularLocation>
</comment>
<feature type="compositionally biased region" description="Polar residues" evidence="5">
    <location>
        <begin position="989"/>
        <end position="999"/>
    </location>
</feature>
<dbReference type="PANTHER" id="PTHR36985:SF1">
    <property type="entry name" value="TRANSLOCATION AND ASSEMBLY MODULE SUBUNIT TAMB"/>
    <property type="match status" value="1"/>
</dbReference>
<feature type="compositionally biased region" description="Polar residues" evidence="5">
    <location>
        <begin position="253"/>
        <end position="262"/>
    </location>
</feature>
<feature type="transmembrane region" description="Helical" evidence="6">
    <location>
        <begin position="20"/>
        <end position="42"/>
    </location>
</feature>
<keyword evidence="4 6" id="KW-0472">Membrane</keyword>
<dbReference type="RefSeq" id="WP_377282219.1">
    <property type="nucleotide sequence ID" value="NZ_JBHRSI010000005.1"/>
</dbReference>
<evidence type="ECO:0000256" key="4">
    <source>
        <dbReference type="ARBA" id="ARBA00023136"/>
    </source>
</evidence>
<protein>
    <submittedName>
        <fullName evidence="8">Translocation/assembly module TamB domain-containing protein</fullName>
    </submittedName>
</protein>
<feature type="region of interest" description="Disordered" evidence="5">
    <location>
        <begin position="246"/>
        <end position="273"/>
    </location>
</feature>
<sequence>MTAETAEAPKRRRARLPKAILIVCAILGVLIGAALLTTRYGVLLPQTRLLIEARTDGLKLGRFGRLKIYGLSGDVWRDFAVQRLTVSDEKGAWLEAREVRVQWDYSQLLFRRLSAEEITAKTVHLIRRPTLEPSTKSPGLPVSVDIDGLAARVELQEGFSYERGVYDVKGHVELGRRNSGQSGRIEADSVLRPGDHLDVRFEFGGRRPLKIAARALEAEGGALAGALGLPVDQPFALQVDANGRESEGRFSAAATSGTSSPLQAHGAWNPQGGQASGRLVLTASTLTQGLARAFGPEATFNVTGRKANGSLYDLTAEARAENLLVTASGLGNLGERRTGPKGWTISAQTPLAARIIPFPPMGALKAGGVLTGDWKTWKLVGNATAEDANILDYVAQRASGPVTVTRKNQVIAIETKLAIAGGHSENLLGPLLGPTPTAEVALERLGDGRWLVRDLKANGTGLNVTGSGGYGLLGNLSFKGQAQVTNLPAARIGASGVVNAEWRATRDRGDTSPWLFDVNARGQRFASGFAELDRILGASPTLNGRASWRDGLFSVAEARLNGAEGRADFAGVFGPDAQLAFKGDWSADGPFRAGPVEITGAAKGTGAVSGTLLAPRVDVVANAEAIDLPRLPLRDAQIVLSFLQRQDGSSGTIAVTAASEHGPAKGSAAFRFPRGGVDLTDLAVDAGGIRATGALSLRRSTPSSADLQLAVGPGVLLDRGEVAGRVRLVDTSAGGRGEFDLTARRAVPKGARFSIARGHITGQGPLSRLPYTVEANGASTSGRWTLTGQGTLADSGPGYTLTLGGAGKLGDRELRTVEPAVFGFGGPAQTARVRLATSGGGLLNVDARLDDSAADLRAQLTRLDLQLFNEDLAGRINGVLALRGRGDRLDGVLDAKLEDARGRGSDPAQGLDGALLARLSDNQLVIDADAGNAQGLKAAAHVVLPAEASATPLRLALNRRRPISGQFQANGEIRPLWDLLIGGERSLSGRVSTSGTLSGTLADPKARGQGAVDGGRFEDAATGLTLQDVVLRADFTNAGINVTQMSGRGPEGGTVQGSGNISLTRNGESSFRLDLNHFRLIDNEMATASASGQATINRAADGRVRLAGALVIDRADIAAEPPTPSGVVTLDVIERNKPEELDEPFDIRPRQGPAIGLDVSLEAPRRVFLRGRGLDVEFSLDAHVGGTTARPLLTGTARVVRGGYEFAGKRFEFDDRGVVYLASSAEGIRLDLTAVREDPALTAEVRIRGTAAEPEITLSSRPVLPSDEVLSQVLFGRSASQLSPLEAAQLASALSALAGGGGFDVIGGLRSFAGLDRLALVGGDESGVMVAGGKYLTDDVYLEIIGGGRQGPAAQVEWRVSRNLSILSRLTGQGDSRLAVRWRRDY</sequence>
<evidence type="ECO:0000313" key="8">
    <source>
        <dbReference type="EMBL" id="MFD1785267.1"/>
    </source>
</evidence>
<dbReference type="Proteomes" id="UP001597237">
    <property type="component" value="Unassembled WGS sequence"/>
</dbReference>
<evidence type="ECO:0000256" key="1">
    <source>
        <dbReference type="ARBA" id="ARBA00004167"/>
    </source>
</evidence>
<evidence type="ECO:0000256" key="6">
    <source>
        <dbReference type="SAM" id="Phobius"/>
    </source>
</evidence>
<proteinExistence type="predicted"/>
<accession>A0ABW4N566</accession>
<evidence type="ECO:0000313" key="9">
    <source>
        <dbReference type="Proteomes" id="UP001597237"/>
    </source>
</evidence>
<name>A0ABW4N566_9CAUL</name>
<evidence type="ECO:0000256" key="2">
    <source>
        <dbReference type="ARBA" id="ARBA00022692"/>
    </source>
</evidence>
<evidence type="ECO:0000256" key="5">
    <source>
        <dbReference type="SAM" id="MobiDB-lite"/>
    </source>
</evidence>
<gene>
    <name evidence="8" type="ORF">ACFSC0_17835</name>
</gene>
<dbReference type="PANTHER" id="PTHR36985">
    <property type="entry name" value="TRANSLOCATION AND ASSEMBLY MODULE SUBUNIT TAMB"/>
    <property type="match status" value="1"/>
</dbReference>
<dbReference type="EMBL" id="JBHUEY010000006">
    <property type="protein sequence ID" value="MFD1785267.1"/>
    <property type="molecule type" value="Genomic_DNA"/>
</dbReference>
<keyword evidence="3 6" id="KW-1133">Transmembrane helix</keyword>
<keyword evidence="2 6" id="KW-0812">Transmembrane</keyword>
<dbReference type="InterPro" id="IPR007452">
    <property type="entry name" value="TamB_C"/>
</dbReference>
<feature type="region of interest" description="Disordered" evidence="5">
    <location>
        <begin position="989"/>
        <end position="1014"/>
    </location>
</feature>
<feature type="domain" description="Translocation and assembly module TamB C-terminal" evidence="7">
    <location>
        <begin position="1044"/>
        <end position="1386"/>
    </location>
</feature>
<organism evidence="8 9">
    <name type="scientific">Phenylobacterium terrae</name>
    <dbReference type="NCBI Taxonomy" id="2665495"/>
    <lineage>
        <taxon>Bacteria</taxon>
        <taxon>Pseudomonadati</taxon>
        <taxon>Pseudomonadota</taxon>
        <taxon>Alphaproteobacteria</taxon>
        <taxon>Caulobacterales</taxon>
        <taxon>Caulobacteraceae</taxon>
        <taxon>Phenylobacterium</taxon>
    </lineage>
</organism>
<reference evidence="9" key="1">
    <citation type="journal article" date="2019" name="Int. J. Syst. Evol. Microbiol.">
        <title>The Global Catalogue of Microorganisms (GCM) 10K type strain sequencing project: providing services to taxonomists for standard genome sequencing and annotation.</title>
        <authorList>
            <consortium name="The Broad Institute Genomics Platform"/>
            <consortium name="The Broad Institute Genome Sequencing Center for Infectious Disease"/>
            <person name="Wu L."/>
            <person name="Ma J."/>
        </authorList>
    </citation>
    <scope>NUCLEOTIDE SEQUENCE [LARGE SCALE GENOMIC DNA]</scope>
    <source>
        <strain evidence="9">DFY28</strain>
    </source>
</reference>